<proteinExistence type="inferred from homology"/>
<dbReference type="PANTHER" id="PTHR43477">
    <property type="entry name" value="DIHYDROANTICAPSIN 7-DEHYDROGENASE"/>
    <property type="match status" value="1"/>
</dbReference>
<dbReference type="InterPro" id="IPR051122">
    <property type="entry name" value="SDR_DHRS6-like"/>
</dbReference>
<protein>
    <submittedName>
        <fullName evidence="3">SDR family NAD(P)-dependent oxidoreductase</fullName>
        <ecNumber evidence="3">1.1.1.-</ecNumber>
    </submittedName>
</protein>
<evidence type="ECO:0000313" key="4">
    <source>
        <dbReference type="Proteomes" id="UP001595848"/>
    </source>
</evidence>
<evidence type="ECO:0000256" key="1">
    <source>
        <dbReference type="ARBA" id="ARBA00006484"/>
    </source>
</evidence>
<keyword evidence="2 3" id="KW-0560">Oxidoreductase</keyword>
<dbReference type="CDD" id="cd05233">
    <property type="entry name" value="SDR_c"/>
    <property type="match status" value="1"/>
</dbReference>
<comment type="similarity">
    <text evidence="1">Belongs to the short-chain dehydrogenases/reductases (SDR) family.</text>
</comment>
<accession>A0ABV8NZV1</accession>
<reference evidence="4" key="1">
    <citation type="journal article" date="2019" name="Int. J. Syst. Evol. Microbiol.">
        <title>The Global Catalogue of Microorganisms (GCM) 10K type strain sequencing project: providing services to taxonomists for standard genome sequencing and annotation.</title>
        <authorList>
            <consortium name="The Broad Institute Genomics Platform"/>
            <consortium name="The Broad Institute Genome Sequencing Center for Infectious Disease"/>
            <person name="Wu L."/>
            <person name="Ma J."/>
        </authorList>
    </citation>
    <scope>NUCLEOTIDE SEQUENCE [LARGE SCALE GENOMIC DNA]</scope>
    <source>
        <strain evidence="4">LMG 24813</strain>
    </source>
</reference>
<dbReference type="Proteomes" id="UP001595848">
    <property type="component" value="Unassembled WGS sequence"/>
</dbReference>
<organism evidence="3 4">
    <name type="scientific">Candidimonas humi</name>
    <dbReference type="NCBI Taxonomy" id="683355"/>
    <lineage>
        <taxon>Bacteria</taxon>
        <taxon>Pseudomonadati</taxon>
        <taxon>Pseudomonadota</taxon>
        <taxon>Betaproteobacteria</taxon>
        <taxon>Burkholderiales</taxon>
        <taxon>Alcaligenaceae</taxon>
        <taxon>Candidimonas</taxon>
    </lineage>
</organism>
<keyword evidence="4" id="KW-1185">Reference proteome</keyword>
<dbReference type="Pfam" id="PF13561">
    <property type="entry name" value="adh_short_C2"/>
    <property type="match status" value="1"/>
</dbReference>
<gene>
    <name evidence="3" type="ORF">ACFOY1_15905</name>
</gene>
<dbReference type="InterPro" id="IPR002347">
    <property type="entry name" value="SDR_fam"/>
</dbReference>
<dbReference type="PANTHER" id="PTHR43477:SF1">
    <property type="entry name" value="DIHYDROANTICAPSIN 7-DEHYDROGENASE"/>
    <property type="match status" value="1"/>
</dbReference>
<dbReference type="EC" id="1.1.1.-" evidence="3"/>
<dbReference type="EMBL" id="JBHSBV010000005">
    <property type="protein sequence ID" value="MFC4202440.1"/>
    <property type="molecule type" value="Genomic_DNA"/>
</dbReference>
<evidence type="ECO:0000256" key="2">
    <source>
        <dbReference type="ARBA" id="ARBA00023002"/>
    </source>
</evidence>
<dbReference type="RefSeq" id="WP_217965881.1">
    <property type="nucleotide sequence ID" value="NZ_JAHTBN010000009.1"/>
</dbReference>
<evidence type="ECO:0000313" key="3">
    <source>
        <dbReference type="EMBL" id="MFC4202440.1"/>
    </source>
</evidence>
<sequence length="245" mass="25348">MSTQTGPAPRPRDRHCAQDGRRHALVTGCASGIGAAITARLLTGGWRVTGVDLRAPRQDPPGDFRYAQADLAATDEVLRLCANCPDVDTLVHAAGFMRVNPVGAFRPEDGEAMWRVHVQAAETLIDALAARMPDGGRIVLIGSRTAAGAAGRGQYAATKAALLGLARSCAAELAPRGVTVNVVAPGATDTPMLADPTRGGSPPRLPPIGRFIRTDEIAELVAYLLGPYAAAITGQQIVVCGGGSL</sequence>
<name>A0ABV8NZV1_9BURK</name>
<comment type="caution">
    <text evidence="3">The sequence shown here is derived from an EMBL/GenBank/DDBJ whole genome shotgun (WGS) entry which is preliminary data.</text>
</comment>
<dbReference type="GO" id="GO:0016491">
    <property type="term" value="F:oxidoreductase activity"/>
    <property type="evidence" value="ECO:0007669"/>
    <property type="project" value="UniProtKB-KW"/>
</dbReference>